<dbReference type="GO" id="GO:0006913">
    <property type="term" value="P:nucleocytoplasmic transport"/>
    <property type="evidence" value="ECO:0007669"/>
    <property type="project" value="TreeGrafter"/>
</dbReference>
<evidence type="ECO:0000256" key="1">
    <source>
        <dbReference type="SAM" id="MobiDB-lite"/>
    </source>
</evidence>
<dbReference type="GO" id="GO:0005829">
    <property type="term" value="C:cytosol"/>
    <property type="evidence" value="ECO:0007669"/>
    <property type="project" value="TreeGrafter"/>
</dbReference>
<reference evidence="2" key="1">
    <citation type="submission" date="2021-02" db="EMBL/GenBank/DDBJ databases">
        <authorList>
            <person name="Nowell W R."/>
        </authorList>
    </citation>
    <scope>NUCLEOTIDE SEQUENCE</scope>
</reference>
<feature type="compositionally biased region" description="Polar residues" evidence="1">
    <location>
        <begin position="460"/>
        <end position="471"/>
    </location>
</feature>
<dbReference type="PANTHER" id="PTHR24113">
    <property type="entry name" value="RAN GTPASE-ACTIVATING PROTEIN 1"/>
    <property type="match status" value="1"/>
</dbReference>
<dbReference type="SUPFAM" id="SSF52047">
    <property type="entry name" value="RNI-like"/>
    <property type="match status" value="1"/>
</dbReference>
<dbReference type="GO" id="GO:0031267">
    <property type="term" value="F:small GTPase binding"/>
    <property type="evidence" value="ECO:0007669"/>
    <property type="project" value="TreeGrafter"/>
</dbReference>
<feature type="region of interest" description="Disordered" evidence="1">
    <location>
        <begin position="391"/>
        <end position="471"/>
    </location>
</feature>
<dbReference type="GO" id="GO:0048471">
    <property type="term" value="C:perinuclear region of cytoplasm"/>
    <property type="evidence" value="ECO:0007669"/>
    <property type="project" value="TreeGrafter"/>
</dbReference>
<name>A0A8S2NRT9_9BILA</name>
<accession>A0A8S2NRT9</accession>
<dbReference type="Gene3D" id="3.80.10.10">
    <property type="entry name" value="Ribonuclease Inhibitor"/>
    <property type="match status" value="1"/>
</dbReference>
<sequence length="471" mass="52634">LQVQDSLVINDLIRTCGQFLHVLDLRSNALQDTGMSHIASQLSQYDENHAQQSNLYKISFQSNQLTYQGVGFLAKSLLHNRTIRSLNLSHNPITNEGLFLLRDTLLTNRTINELILRNCRLTDQAAIALAEYIAESSTIQYLDLRENSIQASGICGIAIAIKSNKSLLRLDFDPIITTNFNSQSNNNIDRSAVPNSNSLLSLSSLRRMTIGFSGLTSNAYNANGSDTQTARELFEQKLKWMNDIECVCDRNLIHYEDELRRQQEEEQQQQQTNEQNDNEKVITNGTDQQESPIVTSKDIILEENFTTEILSNDNIPSLSAGNEHSMLSIQNNSEATALSTDEILQSKGAGANDDDVFIVAPIDNQSDDNNQVAPIPEISVESELNGDIHEESQTNNMDGVFTLEDPTSTPNNTEDNPDDILDDDDQRKLNHSDSLYLLRKKAQHEDNDTSDDESDLSSSIEQPQQQLTDGV</sequence>
<dbReference type="EMBL" id="CAJOBI010004878">
    <property type="protein sequence ID" value="CAF4015529.1"/>
    <property type="molecule type" value="Genomic_DNA"/>
</dbReference>
<comment type="caution">
    <text evidence="2">The sequence shown here is derived from an EMBL/GenBank/DDBJ whole genome shotgun (WGS) entry which is preliminary data.</text>
</comment>
<dbReference type="GO" id="GO:0005096">
    <property type="term" value="F:GTPase activator activity"/>
    <property type="evidence" value="ECO:0007669"/>
    <property type="project" value="InterPro"/>
</dbReference>
<dbReference type="InterPro" id="IPR001611">
    <property type="entry name" value="Leu-rich_rpt"/>
</dbReference>
<evidence type="ECO:0000313" key="2">
    <source>
        <dbReference type="EMBL" id="CAF4015529.1"/>
    </source>
</evidence>
<dbReference type="GO" id="GO:0005634">
    <property type="term" value="C:nucleus"/>
    <property type="evidence" value="ECO:0007669"/>
    <property type="project" value="TreeGrafter"/>
</dbReference>
<organism evidence="2 3">
    <name type="scientific">Rotaria magnacalcarata</name>
    <dbReference type="NCBI Taxonomy" id="392030"/>
    <lineage>
        <taxon>Eukaryota</taxon>
        <taxon>Metazoa</taxon>
        <taxon>Spiralia</taxon>
        <taxon>Gnathifera</taxon>
        <taxon>Rotifera</taxon>
        <taxon>Eurotatoria</taxon>
        <taxon>Bdelloidea</taxon>
        <taxon>Philodinida</taxon>
        <taxon>Philodinidae</taxon>
        <taxon>Rotaria</taxon>
    </lineage>
</organism>
<dbReference type="Pfam" id="PF13516">
    <property type="entry name" value="LRR_6"/>
    <property type="match status" value="3"/>
</dbReference>
<feature type="compositionally biased region" description="Acidic residues" evidence="1">
    <location>
        <begin position="415"/>
        <end position="424"/>
    </location>
</feature>
<protein>
    <submittedName>
        <fullName evidence="2">Uncharacterized protein</fullName>
    </submittedName>
</protein>
<gene>
    <name evidence="2" type="ORF">SMN809_LOCUS12717</name>
</gene>
<feature type="non-terminal residue" evidence="2">
    <location>
        <position position="471"/>
    </location>
</feature>
<dbReference type="InterPro" id="IPR032675">
    <property type="entry name" value="LRR_dom_sf"/>
</dbReference>
<dbReference type="InterPro" id="IPR027038">
    <property type="entry name" value="RanGap"/>
</dbReference>
<dbReference type="PANTHER" id="PTHR24113:SF15">
    <property type="entry name" value="NACHT DOMAIN-CONTAINING PROTEIN"/>
    <property type="match status" value="1"/>
</dbReference>
<dbReference type="Proteomes" id="UP000676336">
    <property type="component" value="Unassembled WGS sequence"/>
</dbReference>
<dbReference type="SMART" id="SM00368">
    <property type="entry name" value="LRR_RI"/>
    <property type="match status" value="5"/>
</dbReference>
<feature type="region of interest" description="Disordered" evidence="1">
    <location>
        <begin position="261"/>
        <end position="289"/>
    </location>
</feature>
<proteinExistence type="predicted"/>
<feature type="compositionally biased region" description="Polar residues" evidence="1">
    <location>
        <begin position="405"/>
        <end position="414"/>
    </location>
</feature>
<dbReference type="AlphaFoldDB" id="A0A8S2NRT9"/>
<evidence type="ECO:0000313" key="3">
    <source>
        <dbReference type="Proteomes" id="UP000676336"/>
    </source>
</evidence>